<dbReference type="Proteomes" id="UP000244093">
    <property type="component" value="Unassembled WGS sequence"/>
</dbReference>
<organism evidence="2 3">
    <name type="scientific">Zestosphaera tikiterensis</name>
    <dbReference type="NCBI Taxonomy" id="1973259"/>
    <lineage>
        <taxon>Archaea</taxon>
        <taxon>Thermoproteota</taxon>
        <taxon>Thermoprotei</taxon>
        <taxon>Desulfurococcales</taxon>
        <taxon>Desulfurococcaceae</taxon>
        <taxon>Zestosphaera</taxon>
    </lineage>
</organism>
<accession>A0A2R7Y7B7</accession>
<dbReference type="EMBL" id="NBVN01000003">
    <property type="protein sequence ID" value="PUA32762.1"/>
    <property type="molecule type" value="Genomic_DNA"/>
</dbReference>
<keyword evidence="1" id="KW-0862">Zinc</keyword>
<protein>
    <submittedName>
        <fullName evidence="2">Uncharacterized protein</fullName>
    </submittedName>
</protein>
<proteinExistence type="predicted"/>
<reference evidence="2 3" key="1">
    <citation type="journal article" date="2018" name="Syst. Appl. Microbiol.">
        <title>A new symbiotic nanoarchaeote (Candidatus Nanoclepta minutus) and its host (Zestosphaera tikiterensis gen. nov., sp. nov.) from a New Zealand hot spring.</title>
        <authorList>
            <person name="St John E."/>
            <person name="Liu Y."/>
            <person name="Podar M."/>
            <person name="Stott M.B."/>
            <person name="Meneghin J."/>
            <person name="Chen Z."/>
            <person name="Lagutin K."/>
            <person name="Mitchell K."/>
            <person name="Reysenbach A.L."/>
        </authorList>
    </citation>
    <scope>NUCLEOTIDE SEQUENCE [LARGE SCALE GENOMIC DNA]</scope>
    <source>
        <strain evidence="2">NZ3</strain>
    </source>
</reference>
<evidence type="ECO:0000256" key="1">
    <source>
        <dbReference type="ARBA" id="ARBA00022833"/>
    </source>
</evidence>
<sequence>MGRRSRKRYKRFKPVQRTLPKVFQCPACGMMTLIIDLESYENELGEERKHALVKCMNPKCGLRAELSDLPSIYEVVDTYSKFLDKYSKGELTIWFEKGEQIE</sequence>
<dbReference type="Gene3D" id="2.20.25.190">
    <property type="match status" value="1"/>
</dbReference>
<evidence type="ECO:0000313" key="3">
    <source>
        <dbReference type="Proteomes" id="UP000244093"/>
    </source>
</evidence>
<name>A0A2R7Y7B7_9CREN</name>
<dbReference type="Pfam" id="PF05129">
    <property type="entry name" value="Zn_ribbon_Elf1"/>
    <property type="match status" value="1"/>
</dbReference>
<dbReference type="InterPro" id="IPR007808">
    <property type="entry name" value="Elf1"/>
</dbReference>
<dbReference type="AlphaFoldDB" id="A0A2R7Y7B7"/>
<gene>
    <name evidence="2" type="ORF">B7O98_04745</name>
</gene>
<evidence type="ECO:0000313" key="2">
    <source>
        <dbReference type="EMBL" id="PUA32762.1"/>
    </source>
</evidence>
<dbReference type="SUPFAM" id="SSF57783">
    <property type="entry name" value="Zinc beta-ribbon"/>
    <property type="match status" value="1"/>
</dbReference>
<comment type="caution">
    <text evidence="2">The sequence shown here is derived from an EMBL/GenBank/DDBJ whole genome shotgun (WGS) entry which is preliminary data.</text>
</comment>
<dbReference type="InterPro" id="IPR038567">
    <property type="entry name" value="T_Elf1_sf"/>
</dbReference>